<name>A0AA48GU81_9BACT</name>
<sequence>MIPILVPALAALLQAPAPDVAYRFDQVRRSVELWPGGDRDRAVKAVAGAPARSGDGVRTGWWAETVLSAPEWGSRFVVYGSTRVQLAGGEPGVLLRLERGRILATFEALVGASRRERKVAVPGALLAVRGTRYGLEVAGDGTSTLTVFEGVVEVLTTRPHPAPILVKAGEWSTFGPGTLPEVEHGNARGFEERAWAQGERPGKALGPGAKVPGASTNRNPHANPGRH</sequence>
<reference evidence="4" key="1">
    <citation type="journal article" date="2023" name="Int. J. Syst. Evol. Microbiol.">
        <title>Mesoterricola silvestris gen. nov., sp. nov., Mesoterricola sediminis sp. nov., Geothrix oryzae sp. nov., Geothrix edaphica sp. nov., Geothrix rubra sp. nov., and Geothrix limicola sp. nov., six novel members of Acidobacteriota isolated from soils.</title>
        <authorList>
            <person name="Itoh H."/>
            <person name="Sugisawa Y."/>
            <person name="Mise K."/>
            <person name="Xu Z."/>
            <person name="Kuniyasu M."/>
            <person name="Ushijima N."/>
            <person name="Kawano K."/>
            <person name="Kobayashi E."/>
            <person name="Shiratori Y."/>
            <person name="Masuda Y."/>
            <person name="Senoo K."/>
        </authorList>
    </citation>
    <scope>NUCLEOTIDE SEQUENCE [LARGE SCALE GENOMIC DNA]</scope>
    <source>
        <strain evidence="4">W79</strain>
    </source>
</reference>
<feature type="domain" description="FecR protein" evidence="2">
    <location>
        <begin position="92"/>
        <end position="153"/>
    </location>
</feature>
<gene>
    <name evidence="3" type="ORF">METEAL_10400</name>
</gene>
<dbReference type="KEGG" id="msil:METEAL_10400"/>
<dbReference type="RefSeq" id="WP_316414768.1">
    <property type="nucleotide sequence ID" value="NZ_AP027080.1"/>
</dbReference>
<organism evidence="3 4">
    <name type="scientific">Mesoterricola silvestris</name>
    <dbReference type="NCBI Taxonomy" id="2927979"/>
    <lineage>
        <taxon>Bacteria</taxon>
        <taxon>Pseudomonadati</taxon>
        <taxon>Acidobacteriota</taxon>
        <taxon>Holophagae</taxon>
        <taxon>Holophagales</taxon>
        <taxon>Holophagaceae</taxon>
        <taxon>Mesoterricola</taxon>
    </lineage>
</organism>
<protein>
    <recommendedName>
        <fullName evidence="2">FecR protein domain-containing protein</fullName>
    </recommendedName>
</protein>
<accession>A0AA48GU81</accession>
<dbReference type="AlphaFoldDB" id="A0AA48GU81"/>
<proteinExistence type="predicted"/>
<dbReference type="EMBL" id="AP027080">
    <property type="protein sequence ID" value="BDU71866.1"/>
    <property type="molecule type" value="Genomic_DNA"/>
</dbReference>
<dbReference type="Pfam" id="PF04773">
    <property type="entry name" value="FecR"/>
    <property type="match status" value="1"/>
</dbReference>
<evidence type="ECO:0000256" key="1">
    <source>
        <dbReference type="SAM" id="MobiDB-lite"/>
    </source>
</evidence>
<dbReference type="Proteomes" id="UP001238179">
    <property type="component" value="Chromosome"/>
</dbReference>
<evidence type="ECO:0000259" key="2">
    <source>
        <dbReference type="Pfam" id="PF04773"/>
    </source>
</evidence>
<feature type="region of interest" description="Disordered" evidence="1">
    <location>
        <begin position="195"/>
        <end position="227"/>
    </location>
</feature>
<evidence type="ECO:0000313" key="4">
    <source>
        <dbReference type="Proteomes" id="UP001238179"/>
    </source>
</evidence>
<evidence type="ECO:0000313" key="3">
    <source>
        <dbReference type="EMBL" id="BDU71866.1"/>
    </source>
</evidence>
<dbReference type="InterPro" id="IPR006860">
    <property type="entry name" value="FecR"/>
</dbReference>
<keyword evidence="4" id="KW-1185">Reference proteome</keyword>